<dbReference type="OrthoDB" id="74712at2759"/>
<comment type="caution">
    <text evidence="1">The sequence shown here is derived from an EMBL/GenBank/DDBJ whole genome shotgun (WGS) entry which is preliminary data.</text>
</comment>
<dbReference type="Gene3D" id="2.60.120.920">
    <property type="match status" value="1"/>
</dbReference>
<dbReference type="InterPro" id="IPR013320">
    <property type="entry name" value="ConA-like_dom_sf"/>
</dbReference>
<evidence type="ECO:0000313" key="2">
    <source>
        <dbReference type="Proteomes" id="UP000243579"/>
    </source>
</evidence>
<name>A0A1V9ZMR2_ACHHY</name>
<evidence type="ECO:0000313" key="1">
    <source>
        <dbReference type="EMBL" id="OQR99278.1"/>
    </source>
</evidence>
<dbReference type="Proteomes" id="UP000243579">
    <property type="component" value="Unassembled WGS sequence"/>
</dbReference>
<sequence length="1350" mass="144150">MAFEFDPTAHGSALRVTDDGNCVTCVATADGRCHMAVAATPFGPATTVHIEILRSFEGIAVGVVHGKIRRGVGIGRTRDCGGHGWGLAANGDLCHAGDTTPSHLAFAAGDVLSMVFDPDDSGPAGPGTLTFYRHRAHGGTVLLRAFSGLCANAVELYPAVHLQHAGESARFVEDRDFDLQPAHELQSAPDAIVDPPDFANNTTLTLPVLCSLWNASRSKALHEPMCGVLPSLLTDLADFVDDALDMALAIVCQIVSRTPLPPLPPLTLELMLSLLPRTPHSTTLPWVLLALEPLFPANLDLAPLFHALYTSSDARAQRPLIGLLLRVTRRAPAVPRPLTHPKDAPADPELRVLWLWLVHQGEGTAADHAVVAALALQDAVWVADCADTLTARLPHTALPDAATAVYRAALYVLAADPSPPAALEENASPEPSVRERWVAIATAVTTPPPKPALAHHTAAMGRLRQEMGTHRLLLQELVTERRQWTLPVDEAPVVFAEEPLVAALLAQRALLVPVLRHAGYLGPLAMPVPLLQAMATTVVSVVWAAANCAPRARARVVAELLVATGAESAFGEALLAAFLATADDAHDFWRVELQSLVDWFLTSQVLPANDVILEYIAYDVALRVTRAMEARDSAMRTLLAALAADGADVGVVVTAWLRRSLAAPEWLVAEAAYSPAQIARVQGLLRAMLASDHWATALCDAALAATLADATDATDDADDSDDDTPRFFALFAVEAAQLLHAAATALRTGPRTKPWHRELRRILASPLGPGPPIDAVVHGTPLALTLVAAVAPVPAPRQLAAPVDAVVAQSLELLHIRGVAPAVAALAGRLPPEAPLDALWTRLLDSSTDARVCGRVCRLQDLGRCAGLTVGVWSTLLDEATAWQAGWVAQLGARARAATDVVASVGLMNARWLGRLEASQQFHFVQLPVVADVAASARAALRAVESQPCQCRVGLNAYDACNICLAHREVLRVNLDGAWLGVQLHQSHAMNTAFRTLLAERQALARQFVELLPPERLSPPARGWHDHVLFARLHATESPKWRRWLQVAVYLACRPLLFPSLAQDARLYDQLVQLALLLPSDVGVAADVATLAHWTQQLQRAVAPGLLPSTALRRLAAFARAAPRDLLSYCLVKARPRTLFSVVRAAFEWTAAPSFAAFAAAEGLHPLLVAGHLAFAGPRGEWTVRLHERLQRHVPIRALTDEILRACPPRRLSALLDVAATLRDRLALHDQAAVVASEAVGAAVPVLPLALHCDGDLALVRGVVDDLGLLSAPQLARLLRLLARDTFLWPLATAVVAELAARPDATAVPGLACALRHLRCVEALGFASGLDVAAPCTKLPPLLARVAQIE</sequence>
<protein>
    <recommendedName>
        <fullName evidence="3">B30.2/SPRY domain-containing protein</fullName>
    </recommendedName>
</protein>
<dbReference type="EMBL" id="JNBR01000072">
    <property type="protein sequence ID" value="OQR99278.1"/>
    <property type="molecule type" value="Genomic_DNA"/>
</dbReference>
<keyword evidence="2" id="KW-1185">Reference proteome</keyword>
<proteinExistence type="predicted"/>
<evidence type="ECO:0008006" key="3">
    <source>
        <dbReference type="Google" id="ProtNLM"/>
    </source>
</evidence>
<gene>
    <name evidence="1" type="ORF">ACHHYP_07097</name>
</gene>
<organism evidence="1 2">
    <name type="scientific">Achlya hypogyna</name>
    <name type="common">Oomycete</name>
    <name type="synonym">Protoachlya hypogyna</name>
    <dbReference type="NCBI Taxonomy" id="1202772"/>
    <lineage>
        <taxon>Eukaryota</taxon>
        <taxon>Sar</taxon>
        <taxon>Stramenopiles</taxon>
        <taxon>Oomycota</taxon>
        <taxon>Saprolegniomycetes</taxon>
        <taxon>Saprolegniales</taxon>
        <taxon>Achlyaceae</taxon>
        <taxon>Achlya</taxon>
    </lineage>
</organism>
<dbReference type="SUPFAM" id="SSF49899">
    <property type="entry name" value="Concanavalin A-like lectins/glucanases"/>
    <property type="match status" value="1"/>
</dbReference>
<reference evidence="1 2" key="1">
    <citation type="journal article" date="2014" name="Genome Biol. Evol.">
        <title>The secreted proteins of Achlya hypogyna and Thraustotheca clavata identify the ancestral oomycete secretome and reveal gene acquisitions by horizontal gene transfer.</title>
        <authorList>
            <person name="Misner I."/>
            <person name="Blouin N."/>
            <person name="Leonard G."/>
            <person name="Richards T.A."/>
            <person name="Lane C.E."/>
        </authorList>
    </citation>
    <scope>NUCLEOTIDE SEQUENCE [LARGE SCALE GENOMIC DNA]</scope>
    <source>
        <strain evidence="1 2">ATCC 48635</strain>
    </source>
</reference>
<accession>A0A1V9ZMR2</accession>
<dbReference type="InterPro" id="IPR043136">
    <property type="entry name" value="B30.2/SPRY_sf"/>
</dbReference>